<dbReference type="EMBL" id="JANPWB010000007">
    <property type="protein sequence ID" value="KAJ1173002.1"/>
    <property type="molecule type" value="Genomic_DNA"/>
</dbReference>
<dbReference type="AlphaFoldDB" id="A0AAV7T8R9"/>
<comment type="caution">
    <text evidence="1">The sequence shown here is derived from an EMBL/GenBank/DDBJ whole genome shotgun (WGS) entry which is preliminary data.</text>
</comment>
<evidence type="ECO:0000313" key="1">
    <source>
        <dbReference type="EMBL" id="KAJ1173002.1"/>
    </source>
</evidence>
<dbReference type="Proteomes" id="UP001066276">
    <property type="component" value="Chromosome 4_1"/>
</dbReference>
<reference evidence="1" key="1">
    <citation type="journal article" date="2022" name="bioRxiv">
        <title>Sequencing and chromosome-scale assembly of the giantPleurodeles waltlgenome.</title>
        <authorList>
            <person name="Brown T."/>
            <person name="Elewa A."/>
            <person name="Iarovenko S."/>
            <person name="Subramanian E."/>
            <person name="Araus A.J."/>
            <person name="Petzold A."/>
            <person name="Susuki M."/>
            <person name="Suzuki K.-i.T."/>
            <person name="Hayashi T."/>
            <person name="Toyoda A."/>
            <person name="Oliveira C."/>
            <person name="Osipova E."/>
            <person name="Leigh N.D."/>
            <person name="Simon A."/>
            <person name="Yun M.H."/>
        </authorList>
    </citation>
    <scope>NUCLEOTIDE SEQUENCE</scope>
    <source>
        <strain evidence="1">20211129_DDA</strain>
        <tissue evidence="1">Liver</tissue>
    </source>
</reference>
<gene>
    <name evidence="1" type="ORF">NDU88_004844</name>
</gene>
<proteinExistence type="predicted"/>
<evidence type="ECO:0000313" key="2">
    <source>
        <dbReference type="Proteomes" id="UP001066276"/>
    </source>
</evidence>
<name>A0AAV7T8R9_PLEWA</name>
<protein>
    <submittedName>
        <fullName evidence="1">Uncharacterized protein</fullName>
    </submittedName>
</protein>
<keyword evidence="2" id="KW-1185">Reference proteome</keyword>
<organism evidence="1 2">
    <name type="scientific">Pleurodeles waltl</name>
    <name type="common">Iberian ribbed newt</name>
    <dbReference type="NCBI Taxonomy" id="8319"/>
    <lineage>
        <taxon>Eukaryota</taxon>
        <taxon>Metazoa</taxon>
        <taxon>Chordata</taxon>
        <taxon>Craniata</taxon>
        <taxon>Vertebrata</taxon>
        <taxon>Euteleostomi</taxon>
        <taxon>Amphibia</taxon>
        <taxon>Batrachia</taxon>
        <taxon>Caudata</taxon>
        <taxon>Salamandroidea</taxon>
        <taxon>Salamandridae</taxon>
        <taxon>Pleurodelinae</taxon>
        <taxon>Pleurodeles</taxon>
    </lineage>
</organism>
<sequence>MRTSVCSPSSSSTNQVVRLKSHAKKFSVSRRIGNKATTVKRLYEKRGSKRTVSSINYYTLSVSTRNQSLIGDNLMKSHIER</sequence>
<accession>A0AAV7T8R9</accession>